<dbReference type="PANTHER" id="PTHR30514:SF18">
    <property type="entry name" value="RPIR-FAMILY TRANSCRIPTIONAL REGULATOR"/>
    <property type="match status" value="1"/>
</dbReference>
<organism evidence="2 3">
    <name type="scientific">Paenibacillus herberti</name>
    <dbReference type="NCBI Taxonomy" id="1619309"/>
    <lineage>
        <taxon>Bacteria</taxon>
        <taxon>Bacillati</taxon>
        <taxon>Bacillota</taxon>
        <taxon>Bacilli</taxon>
        <taxon>Bacillales</taxon>
        <taxon>Paenibacillaceae</taxon>
        <taxon>Paenibacillus</taxon>
    </lineage>
</organism>
<dbReference type="SUPFAM" id="SSF53697">
    <property type="entry name" value="SIS domain"/>
    <property type="match status" value="1"/>
</dbReference>
<protein>
    <submittedName>
        <fullName evidence="2">RpiR family transcriptional regulator</fullName>
    </submittedName>
</protein>
<comment type="caution">
    <text evidence="2">The sequence shown here is derived from an EMBL/GenBank/DDBJ whole genome shotgun (WGS) entry which is preliminary data.</text>
</comment>
<dbReference type="Pfam" id="PF01418">
    <property type="entry name" value="HTH_6"/>
    <property type="match status" value="1"/>
</dbReference>
<name>A0A229NWF9_9BACL</name>
<evidence type="ECO:0000313" key="2">
    <source>
        <dbReference type="EMBL" id="OXM14190.1"/>
    </source>
</evidence>
<proteinExistence type="predicted"/>
<dbReference type="PROSITE" id="PS51071">
    <property type="entry name" value="HTH_RPIR"/>
    <property type="match status" value="1"/>
</dbReference>
<dbReference type="GO" id="GO:1901135">
    <property type="term" value="P:carbohydrate derivative metabolic process"/>
    <property type="evidence" value="ECO:0007669"/>
    <property type="project" value="InterPro"/>
</dbReference>
<reference evidence="2 3" key="1">
    <citation type="submission" date="2017-07" db="EMBL/GenBank/DDBJ databases">
        <title>Paenibacillus herberti R33 genome sequencing and assembly.</title>
        <authorList>
            <person name="Su W."/>
        </authorList>
    </citation>
    <scope>NUCLEOTIDE SEQUENCE [LARGE SCALE GENOMIC DNA]</scope>
    <source>
        <strain evidence="2 3">R33</strain>
    </source>
</reference>
<dbReference type="InterPro" id="IPR047640">
    <property type="entry name" value="RpiR-like"/>
</dbReference>
<gene>
    <name evidence="2" type="ORF">CGZ75_14580</name>
</gene>
<dbReference type="InterPro" id="IPR036388">
    <property type="entry name" value="WH-like_DNA-bd_sf"/>
</dbReference>
<dbReference type="AlphaFoldDB" id="A0A229NWF9"/>
<dbReference type="InterPro" id="IPR046348">
    <property type="entry name" value="SIS_dom_sf"/>
</dbReference>
<dbReference type="OrthoDB" id="370421at2"/>
<accession>A0A229NWF9</accession>
<dbReference type="Gene3D" id="1.10.10.10">
    <property type="entry name" value="Winged helix-like DNA-binding domain superfamily/Winged helix DNA-binding domain"/>
    <property type="match status" value="1"/>
</dbReference>
<dbReference type="InterPro" id="IPR000281">
    <property type="entry name" value="HTH_RpiR"/>
</dbReference>
<dbReference type="GO" id="GO:0097367">
    <property type="term" value="F:carbohydrate derivative binding"/>
    <property type="evidence" value="ECO:0007669"/>
    <property type="project" value="InterPro"/>
</dbReference>
<feature type="domain" description="HTH rpiR-type" evidence="1">
    <location>
        <begin position="1"/>
        <end position="73"/>
    </location>
</feature>
<evidence type="ECO:0000259" key="1">
    <source>
        <dbReference type="PROSITE" id="PS51071"/>
    </source>
</evidence>
<dbReference type="RefSeq" id="WP_089525012.1">
    <property type="nucleotide sequence ID" value="NZ_NMUQ01000002.1"/>
</dbReference>
<sequence>MVLFADKSVLTPSQQRLADFIERNPEEVLFLTEQEIANRIGVSIATVSRFWRTVGYDNIKAFKAKLRGAADATPSLKLETTIAGLDPASLPARMLELTIAHLERTARELRPEELEETARFMSAARRIYVHAPGPSRALGELLSFRLSRFGLTVQLMAGSGHELLESLAQLQSDDAVLLFSFTRMLPETEVILDCIGRIGCPGALLTDREELRYGHPVRNSFWVSRGELGEFHSMTTPLLLIEQLILSIGLLQKETVLKRLDVLSELRGRYASKLPRGR</sequence>
<evidence type="ECO:0000313" key="3">
    <source>
        <dbReference type="Proteomes" id="UP000215145"/>
    </source>
</evidence>
<dbReference type="Gene3D" id="3.40.50.10490">
    <property type="entry name" value="Glucose-6-phosphate isomerase like protein, domain 1"/>
    <property type="match status" value="1"/>
</dbReference>
<dbReference type="GO" id="GO:0003677">
    <property type="term" value="F:DNA binding"/>
    <property type="evidence" value="ECO:0007669"/>
    <property type="project" value="InterPro"/>
</dbReference>
<dbReference type="GO" id="GO:0003700">
    <property type="term" value="F:DNA-binding transcription factor activity"/>
    <property type="evidence" value="ECO:0007669"/>
    <property type="project" value="InterPro"/>
</dbReference>
<dbReference type="PANTHER" id="PTHR30514">
    <property type="entry name" value="GLUCOKINASE"/>
    <property type="match status" value="1"/>
</dbReference>
<dbReference type="Proteomes" id="UP000215145">
    <property type="component" value="Unassembled WGS sequence"/>
</dbReference>
<dbReference type="SUPFAM" id="SSF46689">
    <property type="entry name" value="Homeodomain-like"/>
    <property type="match status" value="1"/>
</dbReference>
<dbReference type="EMBL" id="NMUQ01000002">
    <property type="protein sequence ID" value="OXM14190.1"/>
    <property type="molecule type" value="Genomic_DNA"/>
</dbReference>
<keyword evidence="3" id="KW-1185">Reference proteome</keyword>
<dbReference type="InterPro" id="IPR009057">
    <property type="entry name" value="Homeodomain-like_sf"/>
</dbReference>